<name>A0ABR9KCF1_9ACTN</name>
<dbReference type="Proteomes" id="UP000661607">
    <property type="component" value="Unassembled WGS sequence"/>
</dbReference>
<comment type="caution">
    <text evidence="2">The sequence shown here is derived from an EMBL/GenBank/DDBJ whole genome shotgun (WGS) entry which is preliminary data.</text>
</comment>
<reference evidence="2 3" key="1">
    <citation type="submission" date="2020-10" db="EMBL/GenBank/DDBJ databases">
        <title>Sequencing the genomes of 1000 actinobacteria strains.</title>
        <authorList>
            <person name="Klenk H.-P."/>
        </authorList>
    </citation>
    <scope>NUCLEOTIDE SEQUENCE [LARGE SCALE GENOMIC DNA]</scope>
    <source>
        <strain evidence="2 3">DSM 43748</strain>
    </source>
</reference>
<gene>
    <name evidence="2" type="ORF">H4W81_002464</name>
</gene>
<dbReference type="EMBL" id="JADBEF010000001">
    <property type="protein sequence ID" value="MBE1559685.1"/>
    <property type="molecule type" value="Genomic_DNA"/>
</dbReference>
<evidence type="ECO:0000256" key="1">
    <source>
        <dbReference type="SAM" id="MobiDB-lite"/>
    </source>
</evidence>
<proteinExistence type="predicted"/>
<accession>A0ABR9KCF1</accession>
<keyword evidence="3" id="KW-1185">Reference proteome</keyword>
<evidence type="ECO:0000313" key="2">
    <source>
        <dbReference type="EMBL" id="MBE1559685.1"/>
    </source>
</evidence>
<dbReference type="RefSeq" id="WP_225958575.1">
    <property type="nucleotide sequence ID" value="NZ_BAAASY010000005.1"/>
</dbReference>
<organism evidence="2 3">
    <name type="scientific">Nonomuraea africana</name>
    <dbReference type="NCBI Taxonomy" id="46171"/>
    <lineage>
        <taxon>Bacteria</taxon>
        <taxon>Bacillati</taxon>
        <taxon>Actinomycetota</taxon>
        <taxon>Actinomycetes</taxon>
        <taxon>Streptosporangiales</taxon>
        <taxon>Streptosporangiaceae</taxon>
        <taxon>Nonomuraea</taxon>
    </lineage>
</organism>
<sequence length="83" mass="8688">MVTERGQEGIAKLRELTCGPAPVRAYPTAATSTSPATRCTTPPRFAPFRIGMTIVEPGGARKRIAHGENQTEPAASTDLPPGA</sequence>
<evidence type="ECO:0000313" key="3">
    <source>
        <dbReference type="Proteomes" id="UP000661607"/>
    </source>
</evidence>
<protein>
    <submittedName>
        <fullName evidence="2">Uncharacterized protein</fullName>
    </submittedName>
</protein>
<feature type="region of interest" description="Disordered" evidence="1">
    <location>
        <begin position="64"/>
        <end position="83"/>
    </location>
</feature>